<organism evidence="1 2">
    <name type="scientific">Rosa chinensis</name>
    <name type="common">China rose</name>
    <dbReference type="NCBI Taxonomy" id="74649"/>
    <lineage>
        <taxon>Eukaryota</taxon>
        <taxon>Viridiplantae</taxon>
        <taxon>Streptophyta</taxon>
        <taxon>Embryophyta</taxon>
        <taxon>Tracheophyta</taxon>
        <taxon>Spermatophyta</taxon>
        <taxon>Magnoliopsida</taxon>
        <taxon>eudicotyledons</taxon>
        <taxon>Gunneridae</taxon>
        <taxon>Pentapetalae</taxon>
        <taxon>rosids</taxon>
        <taxon>fabids</taxon>
        <taxon>Rosales</taxon>
        <taxon>Rosaceae</taxon>
        <taxon>Rosoideae</taxon>
        <taxon>Rosoideae incertae sedis</taxon>
        <taxon>Rosa</taxon>
    </lineage>
</organism>
<dbReference type="STRING" id="74649.A0A2P6PTR2"/>
<dbReference type="AlphaFoldDB" id="A0A2P6PTR2"/>
<dbReference type="EMBL" id="PDCK01000044">
    <property type="protein sequence ID" value="PRQ25304.1"/>
    <property type="molecule type" value="Genomic_DNA"/>
</dbReference>
<accession>A0A2P6PTR2</accession>
<evidence type="ECO:0000313" key="2">
    <source>
        <dbReference type="Proteomes" id="UP000238479"/>
    </source>
</evidence>
<comment type="caution">
    <text evidence="1">The sequence shown here is derived from an EMBL/GenBank/DDBJ whole genome shotgun (WGS) entry which is preliminary data.</text>
</comment>
<name>A0A2P6PTR2_ROSCH</name>
<dbReference type="GO" id="GO:0070181">
    <property type="term" value="F:small ribosomal subunit rRNA binding"/>
    <property type="evidence" value="ECO:0007669"/>
    <property type="project" value="TreeGrafter"/>
</dbReference>
<dbReference type="GO" id="GO:0003735">
    <property type="term" value="F:structural constituent of ribosome"/>
    <property type="evidence" value="ECO:0007669"/>
    <property type="project" value="TreeGrafter"/>
</dbReference>
<keyword evidence="1" id="KW-0689">Ribosomal protein</keyword>
<sequence>MGRMHSRGKGISASALLIGQVKSATGSKILRIMKAHGLAHEIPGNLYHLIKKSFSIRKYKCLNPRNAAGIFFLLNCINKGLNTVYSLNFYSKNILVHVLLISHVYSLYSQFWTNRSIPLLSVQNFR</sequence>
<dbReference type="InterPro" id="IPR023029">
    <property type="entry name" value="Ribosomal_uS15_arc_euk"/>
</dbReference>
<dbReference type="GO" id="GO:0005730">
    <property type="term" value="C:nucleolus"/>
    <property type="evidence" value="ECO:0007669"/>
    <property type="project" value="TreeGrafter"/>
</dbReference>
<dbReference type="Proteomes" id="UP000238479">
    <property type="component" value="Chromosome 6"/>
</dbReference>
<evidence type="ECO:0000313" key="1">
    <source>
        <dbReference type="EMBL" id="PRQ25304.1"/>
    </source>
</evidence>
<proteinExistence type="predicted"/>
<dbReference type="Gene3D" id="4.10.860.130">
    <property type="match status" value="1"/>
</dbReference>
<keyword evidence="1" id="KW-0687">Ribonucleoprotein</keyword>
<dbReference type="PANTHER" id="PTHR11885:SF25">
    <property type="entry name" value="SMALL RIBOSOMAL SUBUNIT PROTEIN US15Y-RELATED"/>
    <property type="match status" value="1"/>
</dbReference>
<reference evidence="1 2" key="1">
    <citation type="journal article" date="2018" name="Nat. Genet.">
        <title>The Rosa genome provides new insights in the design of modern roses.</title>
        <authorList>
            <person name="Bendahmane M."/>
        </authorList>
    </citation>
    <scope>NUCLEOTIDE SEQUENCE [LARGE SCALE GENOMIC DNA]</scope>
    <source>
        <strain evidence="2">cv. Old Blush</strain>
    </source>
</reference>
<dbReference type="Gramene" id="PRQ25304">
    <property type="protein sequence ID" value="PRQ25304"/>
    <property type="gene ID" value="RchiOBHm_Chr6g0282091"/>
</dbReference>
<keyword evidence="2" id="KW-1185">Reference proteome</keyword>
<dbReference type="PANTHER" id="PTHR11885">
    <property type="entry name" value="RIBOSOMAL PROTEIN S15P/S13E"/>
    <property type="match status" value="1"/>
</dbReference>
<dbReference type="GO" id="GO:0022627">
    <property type="term" value="C:cytosolic small ribosomal subunit"/>
    <property type="evidence" value="ECO:0007669"/>
    <property type="project" value="TreeGrafter"/>
</dbReference>
<protein>
    <submittedName>
        <fullName evidence="1">Putative ribosomal protein S15P</fullName>
    </submittedName>
</protein>
<gene>
    <name evidence="1" type="ORF">RchiOBHm_Chr6g0282091</name>
</gene>